<dbReference type="Proteomes" id="UP000747542">
    <property type="component" value="Unassembled WGS sequence"/>
</dbReference>
<dbReference type="OrthoDB" id="10039134at2759"/>
<dbReference type="EMBL" id="JAHLQT010031306">
    <property type="protein sequence ID" value="KAG7160366.1"/>
    <property type="molecule type" value="Genomic_DNA"/>
</dbReference>
<reference evidence="7" key="1">
    <citation type="journal article" date="2021" name="Sci. Adv.">
        <title>The American lobster genome reveals insights on longevity, neural, and immune adaptations.</title>
        <authorList>
            <person name="Polinski J.M."/>
            <person name="Zimin A.V."/>
            <person name="Clark K.F."/>
            <person name="Kohn A.B."/>
            <person name="Sadowski N."/>
            <person name="Timp W."/>
            <person name="Ptitsyn A."/>
            <person name="Khanna P."/>
            <person name="Romanova D.Y."/>
            <person name="Williams P."/>
            <person name="Greenwood S.J."/>
            <person name="Moroz L.L."/>
            <person name="Walt D.R."/>
            <person name="Bodnar A.G."/>
        </authorList>
    </citation>
    <scope>NUCLEOTIDE SEQUENCE</scope>
    <source>
        <strain evidence="7">GMGI-L3</strain>
    </source>
</reference>
<evidence type="ECO:0000256" key="4">
    <source>
        <dbReference type="ARBA" id="ARBA00023163"/>
    </source>
</evidence>
<dbReference type="PANTHER" id="PTHR20937:SF3">
    <property type="entry name" value="IP14615P"/>
    <property type="match status" value="1"/>
</dbReference>
<evidence type="ECO:0000256" key="3">
    <source>
        <dbReference type="ARBA" id="ARBA00023125"/>
    </source>
</evidence>
<dbReference type="SMART" id="SM00353">
    <property type="entry name" value="HLH"/>
    <property type="match status" value="1"/>
</dbReference>
<feature type="domain" description="BHLH" evidence="6">
    <location>
        <begin position="1"/>
        <end position="44"/>
    </location>
</feature>
<evidence type="ECO:0000256" key="5">
    <source>
        <dbReference type="ARBA" id="ARBA00023242"/>
    </source>
</evidence>
<keyword evidence="3" id="KW-0238">DNA-binding</keyword>
<keyword evidence="8" id="KW-1185">Reference proteome</keyword>
<dbReference type="GO" id="GO:0000981">
    <property type="term" value="F:DNA-binding transcription factor activity, RNA polymerase II-specific"/>
    <property type="evidence" value="ECO:0007669"/>
    <property type="project" value="TreeGrafter"/>
</dbReference>
<evidence type="ECO:0000256" key="1">
    <source>
        <dbReference type="ARBA" id="ARBA00022473"/>
    </source>
</evidence>
<keyword evidence="5" id="KW-0539">Nucleus</keyword>
<evidence type="ECO:0000313" key="7">
    <source>
        <dbReference type="EMBL" id="KAG7160366.1"/>
    </source>
</evidence>
<dbReference type="PANTHER" id="PTHR20937">
    <property type="entry name" value="IP14615P"/>
    <property type="match status" value="1"/>
</dbReference>
<dbReference type="GO" id="GO:0000978">
    <property type="term" value="F:RNA polymerase II cis-regulatory region sequence-specific DNA binding"/>
    <property type="evidence" value="ECO:0007669"/>
    <property type="project" value="TreeGrafter"/>
</dbReference>
<dbReference type="PROSITE" id="PS50888">
    <property type="entry name" value="BHLH"/>
    <property type="match status" value="1"/>
</dbReference>
<comment type="caution">
    <text evidence="7">The sequence shown here is derived from an EMBL/GenBank/DDBJ whole genome shotgun (WGS) entry which is preliminary data.</text>
</comment>
<accession>A0A8J5JMH1</accession>
<dbReference type="GO" id="GO:0005634">
    <property type="term" value="C:nucleus"/>
    <property type="evidence" value="ECO:0007669"/>
    <property type="project" value="TreeGrafter"/>
</dbReference>
<gene>
    <name evidence="7" type="primary">neurod1-L</name>
    <name evidence="7" type="ORF">Hamer_G001587</name>
</gene>
<keyword evidence="1" id="KW-0217">Developmental protein</keyword>
<evidence type="ECO:0000313" key="8">
    <source>
        <dbReference type="Proteomes" id="UP000747542"/>
    </source>
</evidence>
<dbReference type="Pfam" id="PF00010">
    <property type="entry name" value="HLH"/>
    <property type="match status" value="1"/>
</dbReference>
<dbReference type="GO" id="GO:0046983">
    <property type="term" value="F:protein dimerization activity"/>
    <property type="evidence" value="ECO:0007669"/>
    <property type="project" value="InterPro"/>
</dbReference>
<name>A0A8J5JMH1_HOMAM</name>
<sequence length="199" mass="21843">MREINNAFESLRKVLPDAVEVHAASATITKIMTLRLAVEYIRALSDVLEDDSDQDFSSFENSLHNSIHNSLQSCLHHSLSPSLQQHPLQKTMPPSGNTMTFQYEHSVTSYTQQGAPQLPQFVGHYTLSDPMSVSSSPSTMRGSVSSTSDLEELLSDDSGLLEDNLDVFHDIPNLAASDPFDILLASEKDTLAFTTGLCN</sequence>
<dbReference type="InterPro" id="IPR040259">
    <property type="entry name" value="Mesogenin/MesP"/>
</dbReference>
<organism evidence="7 8">
    <name type="scientific">Homarus americanus</name>
    <name type="common">American lobster</name>
    <dbReference type="NCBI Taxonomy" id="6706"/>
    <lineage>
        <taxon>Eukaryota</taxon>
        <taxon>Metazoa</taxon>
        <taxon>Ecdysozoa</taxon>
        <taxon>Arthropoda</taxon>
        <taxon>Crustacea</taxon>
        <taxon>Multicrustacea</taxon>
        <taxon>Malacostraca</taxon>
        <taxon>Eumalacostraca</taxon>
        <taxon>Eucarida</taxon>
        <taxon>Decapoda</taxon>
        <taxon>Pleocyemata</taxon>
        <taxon>Astacidea</taxon>
        <taxon>Nephropoidea</taxon>
        <taxon>Nephropidae</taxon>
        <taxon>Homarus</taxon>
    </lineage>
</organism>
<keyword evidence="2" id="KW-0805">Transcription regulation</keyword>
<dbReference type="AlphaFoldDB" id="A0A8J5JMH1"/>
<proteinExistence type="predicted"/>
<protein>
    <submittedName>
        <fullName evidence="7">Neurogenic differentiation factor 1-like</fullName>
    </submittedName>
</protein>
<evidence type="ECO:0000259" key="6">
    <source>
        <dbReference type="PROSITE" id="PS50888"/>
    </source>
</evidence>
<dbReference type="GO" id="GO:0001707">
    <property type="term" value="P:mesoderm formation"/>
    <property type="evidence" value="ECO:0007669"/>
    <property type="project" value="TreeGrafter"/>
</dbReference>
<dbReference type="InterPro" id="IPR011598">
    <property type="entry name" value="bHLH_dom"/>
</dbReference>
<keyword evidence="4" id="KW-0804">Transcription</keyword>
<evidence type="ECO:0000256" key="2">
    <source>
        <dbReference type="ARBA" id="ARBA00023015"/>
    </source>
</evidence>